<evidence type="ECO:0000259" key="6">
    <source>
        <dbReference type="PROSITE" id="PS50055"/>
    </source>
</evidence>
<dbReference type="PANTHER" id="PTHR19134">
    <property type="entry name" value="RECEPTOR-TYPE TYROSINE-PROTEIN PHOSPHATASE"/>
    <property type="match status" value="1"/>
</dbReference>
<dbReference type="PROSITE" id="PS50055">
    <property type="entry name" value="TYR_PHOSPHATASE_PTP"/>
    <property type="match status" value="1"/>
</dbReference>
<dbReference type="PROSITE" id="PS50056">
    <property type="entry name" value="TYR_PHOSPHATASE_2"/>
    <property type="match status" value="1"/>
</dbReference>
<evidence type="ECO:0000313" key="8">
    <source>
        <dbReference type="EMBL" id="WAR16888.1"/>
    </source>
</evidence>
<keyword evidence="4" id="KW-0904">Protein phosphatase</keyword>
<dbReference type="Gene3D" id="3.90.190.10">
    <property type="entry name" value="Protein tyrosine phosphatase superfamily"/>
    <property type="match status" value="2"/>
</dbReference>
<dbReference type="InterPro" id="IPR003595">
    <property type="entry name" value="Tyr_Pase_cat"/>
</dbReference>
<accession>A0ABY7F3X5</accession>
<dbReference type="InterPro" id="IPR050348">
    <property type="entry name" value="Protein-Tyr_Phosphatase"/>
</dbReference>
<evidence type="ECO:0000256" key="3">
    <source>
        <dbReference type="ARBA" id="ARBA00022801"/>
    </source>
</evidence>
<keyword evidence="3" id="KW-0378">Hydrolase</keyword>
<feature type="signal peptide" evidence="5">
    <location>
        <begin position="1"/>
        <end position="16"/>
    </location>
</feature>
<dbReference type="PANTHER" id="PTHR19134:SF562">
    <property type="entry name" value="PROTEIN-TYROSINE-PHOSPHATASE"/>
    <property type="match status" value="1"/>
</dbReference>
<dbReference type="EMBL" id="CP111021">
    <property type="protein sequence ID" value="WAR16888.1"/>
    <property type="molecule type" value="Genomic_DNA"/>
</dbReference>
<keyword evidence="9" id="KW-1185">Reference proteome</keyword>
<keyword evidence="5" id="KW-0732">Signal</keyword>
<evidence type="ECO:0000259" key="7">
    <source>
        <dbReference type="PROSITE" id="PS50056"/>
    </source>
</evidence>
<comment type="similarity">
    <text evidence="1">Belongs to the protein-tyrosine phosphatase family.</text>
</comment>
<dbReference type="InterPro" id="IPR029021">
    <property type="entry name" value="Prot-tyrosine_phosphatase-like"/>
</dbReference>
<evidence type="ECO:0000256" key="5">
    <source>
        <dbReference type="SAM" id="SignalP"/>
    </source>
</evidence>
<evidence type="ECO:0000256" key="2">
    <source>
        <dbReference type="ARBA" id="ARBA00013064"/>
    </source>
</evidence>
<name>A0ABY7F3X5_MYAAR</name>
<dbReference type="SMART" id="SM00404">
    <property type="entry name" value="PTPc_motif"/>
    <property type="match status" value="1"/>
</dbReference>
<dbReference type="EC" id="3.1.3.48" evidence="2"/>
<feature type="chain" id="PRO_5045268567" description="protein-tyrosine-phosphatase" evidence="5">
    <location>
        <begin position="17"/>
        <end position="163"/>
    </location>
</feature>
<dbReference type="PRINTS" id="PR00700">
    <property type="entry name" value="PRTYPHPHTASE"/>
</dbReference>
<dbReference type="InterPro" id="IPR000387">
    <property type="entry name" value="Tyr_Pase_dom"/>
</dbReference>
<dbReference type="Proteomes" id="UP001164746">
    <property type="component" value="Chromosome 10"/>
</dbReference>
<feature type="non-terminal residue" evidence="8">
    <location>
        <position position="163"/>
    </location>
</feature>
<evidence type="ECO:0000313" key="9">
    <source>
        <dbReference type="Proteomes" id="UP001164746"/>
    </source>
</evidence>
<dbReference type="SUPFAM" id="SSF52799">
    <property type="entry name" value="(Phosphotyrosine protein) phosphatases II"/>
    <property type="match status" value="2"/>
</dbReference>
<dbReference type="InterPro" id="IPR000242">
    <property type="entry name" value="PTP_cat"/>
</dbReference>
<feature type="domain" description="Tyrosine specific protein phosphatases" evidence="7">
    <location>
        <begin position="11"/>
        <end position="64"/>
    </location>
</feature>
<proteinExistence type="inferred from homology"/>
<feature type="domain" description="Tyrosine-protein phosphatase" evidence="6">
    <location>
        <begin position="11"/>
        <end position="73"/>
    </location>
</feature>
<gene>
    <name evidence="8" type="ORF">MAR_031482</name>
</gene>
<sequence>MFPIMFSRFCVVICSAGVGQTGTYIALDILAKEGETEGAVDIPGCVVNMRQNRPNMIQTMEQYQYLHKAVLYSLAFNCTQIKAEQFQQYMKTTRRADLNRQFQQLQHTVEQRSKQEANAIKRNKEHLAKNRANADIPGDENRPRLYLGLESGASDYINAVYIH</sequence>
<evidence type="ECO:0000256" key="4">
    <source>
        <dbReference type="ARBA" id="ARBA00022912"/>
    </source>
</evidence>
<reference evidence="8" key="1">
    <citation type="submission" date="2022-11" db="EMBL/GenBank/DDBJ databases">
        <title>Centuries of genome instability and evolution in soft-shell clam transmissible cancer (bioRxiv).</title>
        <authorList>
            <person name="Hart S.F.M."/>
            <person name="Yonemitsu M.A."/>
            <person name="Giersch R.M."/>
            <person name="Beal B.F."/>
            <person name="Arriagada G."/>
            <person name="Davis B.W."/>
            <person name="Ostrander E.A."/>
            <person name="Goff S.P."/>
            <person name="Metzger M.J."/>
        </authorList>
    </citation>
    <scope>NUCLEOTIDE SEQUENCE</scope>
    <source>
        <strain evidence="8">MELC-2E11</strain>
        <tissue evidence="8">Siphon/mantle</tissue>
    </source>
</reference>
<protein>
    <recommendedName>
        <fullName evidence="2">protein-tyrosine-phosphatase</fullName>
        <ecNumber evidence="2">3.1.3.48</ecNumber>
    </recommendedName>
</protein>
<dbReference type="Pfam" id="PF00102">
    <property type="entry name" value="Y_phosphatase"/>
    <property type="match status" value="1"/>
</dbReference>
<evidence type="ECO:0000256" key="1">
    <source>
        <dbReference type="ARBA" id="ARBA00009580"/>
    </source>
</evidence>
<organism evidence="8 9">
    <name type="scientific">Mya arenaria</name>
    <name type="common">Soft-shell clam</name>
    <dbReference type="NCBI Taxonomy" id="6604"/>
    <lineage>
        <taxon>Eukaryota</taxon>
        <taxon>Metazoa</taxon>
        <taxon>Spiralia</taxon>
        <taxon>Lophotrochozoa</taxon>
        <taxon>Mollusca</taxon>
        <taxon>Bivalvia</taxon>
        <taxon>Autobranchia</taxon>
        <taxon>Heteroconchia</taxon>
        <taxon>Euheterodonta</taxon>
        <taxon>Imparidentia</taxon>
        <taxon>Neoheterodontei</taxon>
        <taxon>Myida</taxon>
        <taxon>Myoidea</taxon>
        <taxon>Myidae</taxon>
        <taxon>Mya</taxon>
    </lineage>
</organism>